<dbReference type="EMBL" id="AUPC02000098">
    <property type="protein sequence ID" value="POG72272.1"/>
    <property type="molecule type" value="Genomic_DNA"/>
</dbReference>
<feature type="chain" id="PRO_5015149306" evidence="1">
    <location>
        <begin position="20"/>
        <end position="64"/>
    </location>
</feature>
<name>A0A2P4Q3W5_RHIID</name>
<keyword evidence="3" id="KW-1185">Reference proteome</keyword>
<dbReference type="VEuPathDB" id="FungiDB:RhiirFUN_007129"/>
<reference evidence="2 3" key="2">
    <citation type="journal article" date="2018" name="New Phytol.">
        <title>High intraspecific genome diversity in the model arbuscular mycorrhizal symbiont Rhizophagus irregularis.</title>
        <authorList>
            <person name="Chen E.C.H."/>
            <person name="Morin E."/>
            <person name="Beaudet D."/>
            <person name="Noel J."/>
            <person name="Yildirir G."/>
            <person name="Ndikumana S."/>
            <person name="Charron P."/>
            <person name="St-Onge C."/>
            <person name="Giorgi J."/>
            <person name="Kruger M."/>
            <person name="Marton T."/>
            <person name="Ropars J."/>
            <person name="Grigoriev I.V."/>
            <person name="Hainaut M."/>
            <person name="Henrissat B."/>
            <person name="Roux C."/>
            <person name="Martin F."/>
            <person name="Corradi N."/>
        </authorList>
    </citation>
    <scope>NUCLEOTIDE SEQUENCE [LARGE SCALE GENOMIC DNA]</scope>
    <source>
        <strain evidence="2 3">DAOM 197198</strain>
    </source>
</reference>
<comment type="caution">
    <text evidence="2">The sequence shown here is derived from an EMBL/GenBank/DDBJ whole genome shotgun (WGS) entry which is preliminary data.</text>
</comment>
<keyword evidence="1" id="KW-0732">Signal</keyword>
<sequence length="64" mass="7257">MKFKYLLLIFAFTIVLADAAPGILKRHWSPIWKRDADAEAIPAIIEKHGPNGEVLWADDPSVLW</sequence>
<proteinExistence type="predicted"/>
<feature type="signal peptide" evidence="1">
    <location>
        <begin position="1"/>
        <end position="19"/>
    </location>
</feature>
<dbReference type="Proteomes" id="UP000018888">
    <property type="component" value="Unassembled WGS sequence"/>
</dbReference>
<dbReference type="AlphaFoldDB" id="A0A2P4Q3W5"/>
<accession>A0A2P4Q3W5</accession>
<evidence type="ECO:0000313" key="2">
    <source>
        <dbReference type="EMBL" id="POG72272.1"/>
    </source>
</evidence>
<protein>
    <submittedName>
        <fullName evidence="2">Uncharacterized protein</fullName>
    </submittedName>
</protein>
<evidence type="ECO:0000256" key="1">
    <source>
        <dbReference type="SAM" id="SignalP"/>
    </source>
</evidence>
<organism evidence="2 3">
    <name type="scientific">Rhizophagus irregularis (strain DAOM 181602 / DAOM 197198 / MUCL 43194)</name>
    <name type="common">Arbuscular mycorrhizal fungus</name>
    <name type="synonym">Glomus intraradices</name>
    <dbReference type="NCBI Taxonomy" id="747089"/>
    <lineage>
        <taxon>Eukaryota</taxon>
        <taxon>Fungi</taxon>
        <taxon>Fungi incertae sedis</taxon>
        <taxon>Mucoromycota</taxon>
        <taxon>Glomeromycotina</taxon>
        <taxon>Glomeromycetes</taxon>
        <taxon>Glomerales</taxon>
        <taxon>Glomeraceae</taxon>
        <taxon>Rhizophagus</taxon>
    </lineage>
</organism>
<gene>
    <name evidence="2" type="ORF">GLOIN_2v1598071</name>
</gene>
<evidence type="ECO:0000313" key="3">
    <source>
        <dbReference type="Proteomes" id="UP000018888"/>
    </source>
</evidence>
<reference evidence="2 3" key="1">
    <citation type="journal article" date="2013" name="Proc. Natl. Acad. Sci. U.S.A.">
        <title>Genome of an arbuscular mycorrhizal fungus provides insight into the oldest plant symbiosis.</title>
        <authorList>
            <person name="Tisserant E."/>
            <person name="Malbreil M."/>
            <person name="Kuo A."/>
            <person name="Kohler A."/>
            <person name="Symeonidi A."/>
            <person name="Balestrini R."/>
            <person name="Charron P."/>
            <person name="Duensing N."/>
            <person name="Frei Dit Frey N."/>
            <person name="Gianinazzi-Pearson V."/>
            <person name="Gilbert L.B."/>
            <person name="Handa Y."/>
            <person name="Herr J.R."/>
            <person name="Hijri M."/>
            <person name="Koul R."/>
            <person name="Kawaguchi M."/>
            <person name="Krajinski F."/>
            <person name="Lammers P.J."/>
            <person name="Masclaux F.G."/>
            <person name="Murat C."/>
            <person name="Morin E."/>
            <person name="Ndikumana S."/>
            <person name="Pagni M."/>
            <person name="Petitpierre D."/>
            <person name="Requena N."/>
            <person name="Rosikiewicz P."/>
            <person name="Riley R."/>
            <person name="Saito K."/>
            <person name="San Clemente H."/>
            <person name="Shapiro H."/>
            <person name="van Tuinen D."/>
            <person name="Becard G."/>
            <person name="Bonfante P."/>
            <person name="Paszkowski U."/>
            <person name="Shachar-Hill Y.Y."/>
            <person name="Tuskan G.A."/>
            <person name="Young P.W."/>
            <person name="Sanders I.R."/>
            <person name="Henrissat B."/>
            <person name="Rensing S.A."/>
            <person name="Grigoriev I.V."/>
            <person name="Corradi N."/>
            <person name="Roux C."/>
            <person name="Martin F."/>
        </authorList>
    </citation>
    <scope>NUCLEOTIDE SEQUENCE [LARGE SCALE GENOMIC DNA]</scope>
    <source>
        <strain evidence="2 3">DAOM 197198</strain>
    </source>
</reference>